<gene>
    <name evidence="2" type="ORF">BG61_34660</name>
</gene>
<feature type="compositionally biased region" description="Basic and acidic residues" evidence="1">
    <location>
        <begin position="150"/>
        <end position="159"/>
    </location>
</feature>
<dbReference type="Proteomes" id="UP000027466">
    <property type="component" value="Unassembled WGS sequence"/>
</dbReference>
<protein>
    <submittedName>
        <fullName evidence="2">Uncharacterized protein</fullName>
    </submittedName>
</protein>
<feature type="region of interest" description="Disordered" evidence="1">
    <location>
        <begin position="135"/>
        <end position="159"/>
    </location>
</feature>
<name>A0A069PEG3_9BURK</name>
<sequence length="159" mass="17310">MSPGNSRFSDAEVARVTLLLDDAVTQRRRASAARLSTYCGAAPNRPIKPTRTELAVLTALAHVYGSSLTDERFIPVIECIADCGAVEMVQRALWGEGLDDARISTLLLDACAALDILVGTWPKVFMAEAHTQLAGFRPRPPAPPDSGEDDERKYDDRPE</sequence>
<dbReference type="EMBL" id="JFHC01000066">
    <property type="protein sequence ID" value="KDR39088.1"/>
    <property type="molecule type" value="Genomic_DNA"/>
</dbReference>
<reference evidence="2 3" key="1">
    <citation type="submission" date="2014-03" db="EMBL/GenBank/DDBJ databases">
        <title>Draft Genome Sequences of Four Burkholderia Strains.</title>
        <authorList>
            <person name="Liu X.Y."/>
            <person name="Li C.X."/>
            <person name="Xu J.H."/>
        </authorList>
    </citation>
    <scope>NUCLEOTIDE SEQUENCE [LARGE SCALE GENOMIC DNA]</scope>
    <source>
        <strain evidence="2 3">DSM 50014</strain>
    </source>
</reference>
<evidence type="ECO:0000256" key="1">
    <source>
        <dbReference type="SAM" id="MobiDB-lite"/>
    </source>
</evidence>
<dbReference type="RefSeq" id="WP_051672880.1">
    <property type="nucleotide sequence ID" value="NZ_CADFFX010000044.1"/>
</dbReference>
<proteinExistence type="predicted"/>
<dbReference type="AlphaFoldDB" id="A0A069PEG3"/>
<comment type="caution">
    <text evidence="2">The sequence shown here is derived from an EMBL/GenBank/DDBJ whole genome shotgun (WGS) entry which is preliminary data.</text>
</comment>
<evidence type="ECO:0000313" key="3">
    <source>
        <dbReference type="Proteomes" id="UP000027466"/>
    </source>
</evidence>
<organism evidence="2 3">
    <name type="scientific">Caballeronia glathei</name>
    <dbReference type="NCBI Taxonomy" id="60547"/>
    <lineage>
        <taxon>Bacteria</taxon>
        <taxon>Pseudomonadati</taxon>
        <taxon>Pseudomonadota</taxon>
        <taxon>Betaproteobacteria</taxon>
        <taxon>Burkholderiales</taxon>
        <taxon>Burkholderiaceae</taxon>
        <taxon>Caballeronia</taxon>
    </lineage>
</organism>
<keyword evidence="3" id="KW-1185">Reference proteome</keyword>
<evidence type="ECO:0000313" key="2">
    <source>
        <dbReference type="EMBL" id="KDR39088.1"/>
    </source>
</evidence>
<accession>A0A069PEG3</accession>